<evidence type="ECO:0000256" key="2">
    <source>
        <dbReference type="ARBA" id="ARBA00022679"/>
    </source>
</evidence>
<dbReference type="EMBL" id="JALNTZ010000008">
    <property type="protein sequence ID" value="KAJ3643984.1"/>
    <property type="molecule type" value="Genomic_DNA"/>
</dbReference>
<feature type="domain" description="Sulfotransferase" evidence="3">
    <location>
        <begin position="50"/>
        <end position="318"/>
    </location>
</feature>
<dbReference type="PANTHER" id="PTHR11783">
    <property type="entry name" value="SULFOTRANSFERASE SULT"/>
    <property type="match status" value="1"/>
</dbReference>
<dbReference type="GO" id="GO:0008146">
    <property type="term" value="F:sulfotransferase activity"/>
    <property type="evidence" value="ECO:0007669"/>
    <property type="project" value="InterPro"/>
</dbReference>
<keyword evidence="5" id="KW-1185">Reference proteome</keyword>
<evidence type="ECO:0000259" key="3">
    <source>
        <dbReference type="Pfam" id="PF00685"/>
    </source>
</evidence>
<accession>A0AA38HUR7</accession>
<dbReference type="Pfam" id="PF00685">
    <property type="entry name" value="Sulfotransfer_1"/>
    <property type="match status" value="1"/>
</dbReference>
<sequence>MVIADDLDKLLEEKFTSSFRKGYIEVNGFSFPKRYEELKEEFDNLEVNEEDVWICSFPKTGTTWTQEMVWMIVNNMDFEEGQVNLGHRSPFLEVSIVFDFRDLLKNVPNFNPPPFLQDSLAFVRSQKSPICMKTHFPYQCLPTQIQNGVKKPKMIYVARDPKDTCISYYHHSKLMEGFKGNFEEFCELFLAGKVNFGPYWKHVLTYWGLRNSPNFLFLKYEDMKKDLSKVIRQVSEFLERPLNEEQVKILTKHLSFEEMKKNPAVNYELVCDLNKRFKLTEYDGVFMRSGSVGGHKDVMSPEMIKRFDEWIKENLEGSDYVI</sequence>
<name>A0AA38HUR7_9CUCU</name>
<evidence type="ECO:0000256" key="1">
    <source>
        <dbReference type="ARBA" id="ARBA00005771"/>
    </source>
</evidence>
<keyword evidence="2" id="KW-0808">Transferase</keyword>
<dbReference type="Gene3D" id="3.40.50.300">
    <property type="entry name" value="P-loop containing nucleotide triphosphate hydrolases"/>
    <property type="match status" value="1"/>
</dbReference>
<dbReference type="InterPro" id="IPR000863">
    <property type="entry name" value="Sulfotransferase_dom"/>
</dbReference>
<proteinExistence type="inferred from homology"/>
<evidence type="ECO:0000313" key="4">
    <source>
        <dbReference type="EMBL" id="KAJ3643984.1"/>
    </source>
</evidence>
<dbReference type="SUPFAM" id="SSF52540">
    <property type="entry name" value="P-loop containing nucleoside triphosphate hydrolases"/>
    <property type="match status" value="1"/>
</dbReference>
<dbReference type="Proteomes" id="UP001168821">
    <property type="component" value="Unassembled WGS sequence"/>
</dbReference>
<dbReference type="InterPro" id="IPR027417">
    <property type="entry name" value="P-loop_NTPase"/>
</dbReference>
<protein>
    <recommendedName>
        <fullName evidence="3">Sulfotransferase domain-containing protein</fullName>
    </recommendedName>
</protein>
<gene>
    <name evidence="4" type="ORF">Zmor_026663</name>
</gene>
<organism evidence="4 5">
    <name type="scientific">Zophobas morio</name>
    <dbReference type="NCBI Taxonomy" id="2755281"/>
    <lineage>
        <taxon>Eukaryota</taxon>
        <taxon>Metazoa</taxon>
        <taxon>Ecdysozoa</taxon>
        <taxon>Arthropoda</taxon>
        <taxon>Hexapoda</taxon>
        <taxon>Insecta</taxon>
        <taxon>Pterygota</taxon>
        <taxon>Neoptera</taxon>
        <taxon>Endopterygota</taxon>
        <taxon>Coleoptera</taxon>
        <taxon>Polyphaga</taxon>
        <taxon>Cucujiformia</taxon>
        <taxon>Tenebrionidae</taxon>
        <taxon>Zophobas</taxon>
    </lineage>
</organism>
<dbReference type="AlphaFoldDB" id="A0AA38HUR7"/>
<reference evidence="4" key="1">
    <citation type="journal article" date="2023" name="G3 (Bethesda)">
        <title>Whole genome assemblies of Zophobas morio and Tenebrio molitor.</title>
        <authorList>
            <person name="Kaur S."/>
            <person name="Stinson S.A."/>
            <person name="diCenzo G.C."/>
        </authorList>
    </citation>
    <scope>NUCLEOTIDE SEQUENCE</scope>
    <source>
        <strain evidence="4">QUZm001</strain>
    </source>
</reference>
<comment type="similarity">
    <text evidence="1">Belongs to the sulfotransferase 1 family.</text>
</comment>
<comment type="caution">
    <text evidence="4">The sequence shown here is derived from an EMBL/GenBank/DDBJ whole genome shotgun (WGS) entry which is preliminary data.</text>
</comment>
<evidence type="ECO:0000313" key="5">
    <source>
        <dbReference type="Proteomes" id="UP001168821"/>
    </source>
</evidence>